<dbReference type="GO" id="GO:0016491">
    <property type="term" value="F:oxidoreductase activity"/>
    <property type="evidence" value="ECO:0007669"/>
    <property type="project" value="UniProtKB-KW"/>
</dbReference>
<dbReference type="EMBL" id="CAFBPQ010000050">
    <property type="protein sequence ID" value="CAB5030261.1"/>
    <property type="molecule type" value="Genomic_DNA"/>
</dbReference>
<dbReference type="FunFam" id="3.40.50.720:FF:000084">
    <property type="entry name" value="Short-chain dehydrogenase reductase"/>
    <property type="match status" value="1"/>
</dbReference>
<dbReference type="PROSITE" id="PS00061">
    <property type="entry name" value="ADH_SHORT"/>
    <property type="match status" value="1"/>
</dbReference>
<keyword evidence="2" id="KW-0560">Oxidoreductase</keyword>
<dbReference type="PANTHER" id="PTHR43477">
    <property type="entry name" value="DIHYDROANTICAPSIN 7-DEHYDROGENASE"/>
    <property type="match status" value="1"/>
</dbReference>
<evidence type="ECO:0000313" key="5">
    <source>
        <dbReference type="EMBL" id="CAB5030261.1"/>
    </source>
</evidence>
<dbReference type="InterPro" id="IPR002347">
    <property type="entry name" value="SDR_fam"/>
</dbReference>
<dbReference type="PRINTS" id="PR00080">
    <property type="entry name" value="SDRFAMILY"/>
</dbReference>
<dbReference type="EMBL" id="CAEZYK010000173">
    <property type="protein sequence ID" value="CAB4738493.1"/>
    <property type="molecule type" value="Genomic_DNA"/>
</dbReference>
<gene>
    <name evidence="3" type="ORF">UFOPK2683_01729</name>
    <name evidence="4" type="ORF">UFOPK3897_01648</name>
    <name evidence="5" type="ORF">UFOPK4121_01296</name>
</gene>
<dbReference type="SUPFAM" id="SSF51735">
    <property type="entry name" value="NAD(P)-binding Rossmann-fold domains"/>
    <property type="match status" value="1"/>
</dbReference>
<dbReference type="AlphaFoldDB" id="A0A6J7N7V1"/>
<dbReference type="InterPro" id="IPR036291">
    <property type="entry name" value="NAD(P)-bd_dom_sf"/>
</dbReference>
<dbReference type="InterPro" id="IPR051122">
    <property type="entry name" value="SDR_DHRS6-like"/>
</dbReference>
<name>A0A6J7N7V1_9ZZZZ</name>
<protein>
    <submittedName>
        <fullName evidence="4">Unannotated protein</fullName>
    </submittedName>
</protein>
<evidence type="ECO:0000313" key="4">
    <source>
        <dbReference type="EMBL" id="CAB4989490.1"/>
    </source>
</evidence>
<sequence>MSVPTNSAVFNFTGAQVLVTGGSNGIGFGIASAFADAGAEVTITGTRAGVGEYDNDLSRFSYQQCLMSDRQQIADLAQSITALDVLVNNAGQVMPNGGDEYDPDVFEETLQINISAAFRLTQLLKPVLSRSTLAGGASVINLASLASFFAVEFVPGYGAAKAAVVQMTKTLAVNYARSNIRVNAVSPGLVASNMTAPMLSVEAITQAHLDRTPQNRVGSADEISPAVLFLASQGSKFTTGHTLVVDGGFSAKG</sequence>
<proteinExistence type="inferred from homology"/>
<organism evidence="4">
    <name type="scientific">freshwater metagenome</name>
    <dbReference type="NCBI Taxonomy" id="449393"/>
    <lineage>
        <taxon>unclassified sequences</taxon>
        <taxon>metagenomes</taxon>
        <taxon>ecological metagenomes</taxon>
    </lineage>
</organism>
<accession>A0A6J7N7V1</accession>
<dbReference type="Pfam" id="PF13561">
    <property type="entry name" value="adh_short_C2"/>
    <property type="match status" value="1"/>
</dbReference>
<dbReference type="Gene3D" id="3.40.50.720">
    <property type="entry name" value="NAD(P)-binding Rossmann-like Domain"/>
    <property type="match status" value="1"/>
</dbReference>
<dbReference type="EMBL" id="CAFBOF010000067">
    <property type="protein sequence ID" value="CAB4989490.1"/>
    <property type="molecule type" value="Genomic_DNA"/>
</dbReference>
<reference evidence="4" key="1">
    <citation type="submission" date="2020-05" db="EMBL/GenBank/DDBJ databases">
        <authorList>
            <person name="Chiriac C."/>
            <person name="Salcher M."/>
            <person name="Ghai R."/>
            <person name="Kavagutti S V."/>
        </authorList>
    </citation>
    <scope>NUCLEOTIDE SEQUENCE</scope>
</reference>
<evidence type="ECO:0000256" key="1">
    <source>
        <dbReference type="ARBA" id="ARBA00006484"/>
    </source>
</evidence>
<comment type="similarity">
    <text evidence="1">Belongs to the short-chain dehydrogenases/reductases (SDR) family.</text>
</comment>
<dbReference type="InterPro" id="IPR020904">
    <property type="entry name" value="Sc_DH/Rdtase_CS"/>
</dbReference>
<dbReference type="PANTHER" id="PTHR43477:SF1">
    <property type="entry name" value="DIHYDROANTICAPSIN 7-DEHYDROGENASE"/>
    <property type="match status" value="1"/>
</dbReference>
<evidence type="ECO:0000256" key="2">
    <source>
        <dbReference type="ARBA" id="ARBA00023002"/>
    </source>
</evidence>
<evidence type="ECO:0000313" key="3">
    <source>
        <dbReference type="EMBL" id="CAB4738493.1"/>
    </source>
</evidence>
<dbReference type="PRINTS" id="PR00081">
    <property type="entry name" value="GDHRDH"/>
</dbReference>